<protein>
    <submittedName>
        <fullName evidence="2">Uncharacterized protein</fullName>
    </submittedName>
</protein>
<proteinExistence type="predicted"/>
<name>A0A8J7AX52_9CYAN</name>
<dbReference type="EMBL" id="JADEXG010000045">
    <property type="protein sequence ID" value="MBE9079038.1"/>
    <property type="molecule type" value="Genomic_DNA"/>
</dbReference>
<feature type="region of interest" description="Disordered" evidence="1">
    <location>
        <begin position="155"/>
        <end position="185"/>
    </location>
</feature>
<evidence type="ECO:0000313" key="2">
    <source>
        <dbReference type="EMBL" id="MBE9079038.1"/>
    </source>
</evidence>
<feature type="compositionally biased region" description="Low complexity" evidence="1">
    <location>
        <begin position="176"/>
        <end position="185"/>
    </location>
</feature>
<dbReference type="RefSeq" id="WP_193909560.1">
    <property type="nucleotide sequence ID" value="NZ_JADEXG010000045.1"/>
</dbReference>
<sequence length="185" mass="21064">MTDNPAINLEEQLLLRINREMGIQLDAVIKKVQDLAKKFSIDSDQEKSPFKNVLSAATENYTSLEVIKNFIRYQAGRQPSNIWKKQGFAKALVQDIDGLSNDVNDILDRISKKLDEDHPLAKHIVDNRDSISRSLHLQLTQLYLGYLSREHTARLGEESNNSHSNSASTAEKPKTNRPNRNPNRE</sequence>
<gene>
    <name evidence="2" type="ORF">IQ241_17330</name>
</gene>
<organism evidence="2 3">
    <name type="scientific">Vasconcelosia minhoensis LEGE 07310</name>
    <dbReference type="NCBI Taxonomy" id="915328"/>
    <lineage>
        <taxon>Bacteria</taxon>
        <taxon>Bacillati</taxon>
        <taxon>Cyanobacteriota</taxon>
        <taxon>Cyanophyceae</taxon>
        <taxon>Nodosilineales</taxon>
        <taxon>Cymatolegaceae</taxon>
        <taxon>Vasconcelosia</taxon>
        <taxon>Vasconcelosia minhoensis</taxon>
    </lineage>
</organism>
<comment type="caution">
    <text evidence="2">The sequence shown here is derived from an EMBL/GenBank/DDBJ whole genome shotgun (WGS) entry which is preliminary data.</text>
</comment>
<evidence type="ECO:0000313" key="3">
    <source>
        <dbReference type="Proteomes" id="UP000636505"/>
    </source>
</evidence>
<accession>A0A8J7AX52</accession>
<keyword evidence="3" id="KW-1185">Reference proteome</keyword>
<dbReference type="AlphaFoldDB" id="A0A8J7AX52"/>
<feature type="compositionally biased region" description="Low complexity" evidence="1">
    <location>
        <begin position="159"/>
        <end position="168"/>
    </location>
</feature>
<evidence type="ECO:0000256" key="1">
    <source>
        <dbReference type="SAM" id="MobiDB-lite"/>
    </source>
</evidence>
<reference evidence="2" key="1">
    <citation type="submission" date="2020-10" db="EMBL/GenBank/DDBJ databases">
        <authorList>
            <person name="Castelo-Branco R."/>
            <person name="Eusebio N."/>
            <person name="Adriana R."/>
            <person name="Vieira A."/>
            <person name="Brugerolle De Fraissinette N."/>
            <person name="Rezende De Castro R."/>
            <person name="Schneider M.P."/>
            <person name="Vasconcelos V."/>
            <person name="Leao P.N."/>
        </authorList>
    </citation>
    <scope>NUCLEOTIDE SEQUENCE</scope>
    <source>
        <strain evidence="2">LEGE 07310</strain>
    </source>
</reference>
<dbReference type="Proteomes" id="UP000636505">
    <property type="component" value="Unassembled WGS sequence"/>
</dbReference>